<name>A3TSJ8_PSEBH</name>
<dbReference type="eggNOG" id="ENOG5034C8R">
    <property type="taxonomic scope" value="Bacteria"/>
</dbReference>
<keyword evidence="1" id="KW-1133">Transmembrane helix</keyword>
<dbReference type="EMBL" id="AAMO01000001">
    <property type="protein sequence ID" value="EAQ04625.1"/>
    <property type="molecule type" value="Genomic_DNA"/>
</dbReference>
<keyword evidence="1" id="KW-0812">Transmembrane</keyword>
<keyword evidence="1" id="KW-0472">Membrane</keyword>
<keyword evidence="3" id="KW-1185">Reference proteome</keyword>
<gene>
    <name evidence="2" type="ORF">OB2597_05065</name>
</gene>
<dbReference type="Proteomes" id="UP000004318">
    <property type="component" value="Unassembled WGS sequence"/>
</dbReference>
<reference evidence="2 3" key="1">
    <citation type="journal article" date="2010" name="J. Bacteriol.">
        <title>Genome sequences of Oceanicola granulosus HTCC2516(T) and Oceanicola batsensis HTCC2597(TDelta).</title>
        <authorList>
            <person name="Thrash J.C."/>
            <person name="Cho J.C."/>
            <person name="Vergin K.L."/>
            <person name="Giovannoni S.J."/>
        </authorList>
    </citation>
    <scope>NUCLEOTIDE SEQUENCE [LARGE SCALE GENOMIC DNA]</scope>
    <source>
        <strain evidence="3">ATCC BAA-863 / DSM 15984 / KCTC 12145 / HTCC2597</strain>
    </source>
</reference>
<evidence type="ECO:0000313" key="2">
    <source>
        <dbReference type="EMBL" id="EAQ04625.1"/>
    </source>
</evidence>
<protein>
    <submittedName>
        <fullName evidence="2">Uncharacterized protein</fullName>
    </submittedName>
</protein>
<comment type="caution">
    <text evidence="2">The sequence shown here is derived from an EMBL/GenBank/DDBJ whole genome shotgun (WGS) entry which is preliminary data.</text>
</comment>
<organism evidence="2 3">
    <name type="scientific">Pseudooceanicola batsensis (strain ATCC BAA-863 / DSM 15984 / KCTC 12145 / HTCC2597)</name>
    <name type="common">Oceanicola batsensis</name>
    <dbReference type="NCBI Taxonomy" id="252305"/>
    <lineage>
        <taxon>Bacteria</taxon>
        <taxon>Pseudomonadati</taxon>
        <taxon>Pseudomonadota</taxon>
        <taxon>Alphaproteobacteria</taxon>
        <taxon>Rhodobacterales</taxon>
        <taxon>Paracoccaceae</taxon>
        <taxon>Pseudooceanicola</taxon>
    </lineage>
</organism>
<feature type="transmembrane region" description="Helical" evidence="1">
    <location>
        <begin position="79"/>
        <end position="97"/>
    </location>
</feature>
<evidence type="ECO:0000313" key="3">
    <source>
        <dbReference type="Proteomes" id="UP000004318"/>
    </source>
</evidence>
<dbReference type="AlphaFoldDB" id="A3TSJ8"/>
<evidence type="ECO:0000256" key="1">
    <source>
        <dbReference type="SAM" id="Phobius"/>
    </source>
</evidence>
<proteinExistence type="predicted"/>
<dbReference type="HOGENOM" id="CLU_2155753_0_0_5"/>
<accession>A3TSJ8</accession>
<sequence>MHAGDLDAQLGVPLGAVGEARRINPPRPMRMIRRRGDRQQVADRLDPMDVAVVIDERDHRFDGRSSSAWAKYADDFRGVTVPWTLGLSAAIGVMLMLSREIFRQRDAACGK</sequence>